<dbReference type="CDD" id="cd07340">
    <property type="entry name" value="M48B_Htpx_like"/>
    <property type="match status" value="1"/>
</dbReference>
<sequence>MVYTEISRNKRRTALFITFFLALIIGLGWFFSYSVNEPLLLPIAVGFSVLMSLTSYYFSDKIVLAMSHAKEIKKADDPELYNVVENLAIAAGLPTPKIYLIDDTAPNAFATGRDPKHAVVAITTGLRSKLTKQELEGVMAHELSHIGNYDIRLSTMIVVLVGIVTLLADWMLRISFHGRRRSQEGGGILIIVGLVFALLSPVAATLIQLAISRRREYLADASGCLLTRYPQGLASALEKIAADSEPLEVANKATAHLYIVNPLKEHTGRDKIGWFAGLFQTHPPIQDRITKLKQMNF</sequence>
<dbReference type="Pfam" id="PF01435">
    <property type="entry name" value="Peptidase_M48"/>
    <property type="match status" value="1"/>
</dbReference>
<accession>A0A1F5NW58</accession>
<keyword evidence="7 12" id="KW-0378">Hydrolase</keyword>
<dbReference type="AlphaFoldDB" id="A0A1F5NW58"/>
<comment type="subcellular location">
    <subcellularLocation>
        <location evidence="1 12">Cell membrane</location>
        <topology evidence="1 12">Multi-pass membrane protein</topology>
    </subcellularLocation>
</comment>
<evidence type="ECO:0000256" key="10">
    <source>
        <dbReference type="ARBA" id="ARBA00023049"/>
    </source>
</evidence>
<dbReference type="PANTHER" id="PTHR43221:SF1">
    <property type="entry name" value="PROTEASE HTPX"/>
    <property type="match status" value="1"/>
</dbReference>
<dbReference type="GO" id="GO:0004222">
    <property type="term" value="F:metalloendopeptidase activity"/>
    <property type="evidence" value="ECO:0007669"/>
    <property type="project" value="UniProtKB-UniRule"/>
</dbReference>
<dbReference type="EMBL" id="MFEL01000001">
    <property type="protein sequence ID" value="OGE81927.1"/>
    <property type="molecule type" value="Genomic_DNA"/>
</dbReference>
<feature type="transmembrane region" description="Helical" evidence="12">
    <location>
        <begin position="39"/>
        <end position="58"/>
    </location>
</feature>
<dbReference type="Proteomes" id="UP000178892">
    <property type="component" value="Unassembled WGS sequence"/>
</dbReference>
<evidence type="ECO:0000256" key="9">
    <source>
        <dbReference type="ARBA" id="ARBA00022989"/>
    </source>
</evidence>
<evidence type="ECO:0000256" key="4">
    <source>
        <dbReference type="ARBA" id="ARBA00022670"/>
    </source>
</evidence>
<evidence type="ECO:0000256" key="7">
    <source>
        <dbReference type="ARBA" id="ARBA00022801"/>
    </source>
</evidence>
<dbReference type="EC" id="3.4.24.-" evidence="12"/>
<feature type="transmembrane region" description="Helical" evidence="12">
    <location>
        <begin position="188"/>
        <end position="211"/>
    </location>
</feature>
<dbReference type="GO" id="GO:0005886">
    <property type="term" value="C:plasma membrane"/>
    <property type="evidence" value="ECO:0007669"/>
    <property type="project" value="UniProtKB-SubCell"/>
</dbReference>
<keyword evidence="8 12" id="KW-0862">Zinc</keyword>
<dbReference type="STRING" id="1817825.A2720_02000"/>
<feature type="active site" evidence="12">
    <location>
        <position position="142"/>
    </location>
</feature>
<comment type="similarity">
    <text evidence="2 12">Belongs to the peptidase M48B family.</text>
</comment>
<keyword evidence="10 12" id="KW-0482">Metalloprotease</keyword>
<feature type="domain" description="Peptidase M48" evidence="13">
    <location>
        <begin position="76"/>
        <end position="295"/>
    </location>
</feature>
<keyword evidence="9 12" id="KW-1133">Transmembrane helix</keyword>
<evidence type="ECO:0000256" key="2">
    <source>
        <dbReference type="ARBA" id="ARBA00009779"/>
    </source>
</evidence>
<evidence type="ECO:0000256" key="6">
    <source>
        <dbReference type="ARBA" id="ARBA00022723"/>
    </source>
</evidence>
<evidence type="ECO:0000256" key="3">
    <source>
        <dbReference type="ARBA" id="ARBA00022475"/>
    </source>
</evidence>
<proteinExistence type="inferred from homology"/>
<evidence type="ECO:0000313" key="14">
    <source>
        <dbReference type="EMBL" id="OGE81927.1"/>
    </source>
</evidence>
<dbReference type="PANTHER" id="PTHR43221">
    <property type="entry name" value="PROTEASE HTPX"/>
    <property type="match status" value="1"/>
</dbReference>
<comment type="caution">
    <text evidence="14">The sequence shown here is derived from an EMBL/GenBank/DDBJ whole genome shotgun (WGS) entry which is preliminary data.</text>
</comment>
<keyword evidence="4 12" id="KW-0645">Protease</keyword>
<evidence type="ECO:0000313" key="15">
    <source>
        <dbReference type="Proteomes" id="UP000178892"/>
    </source>
</evidence>
<dbReference type="InterPro" id="IPR050083">
    <property type="entry name" value="HtpX_protease"/>
</dbReference>
<name>A0A1F5NW58_9BACT</name>
<organism evidence="14 15">
    <name type="scientific">Candidatus Doudnabacteria bacterium RIFCSPHIGHO2_01_FULL_46_24</name>
    <dbReference type="NCBI Taxonomy" id="1817825"/>
    <lineage>
        <taxon>Bacteria</taxon>
        <taxon>Candidatus Doudnaibacteriota</taxon>
    </lineage>
</organism>
<keyword evidence="11 12" id="KW-0472">Membrane</keyword>
<gene>
    <name evidence="12" type="primary">htpX</name>
    <name evidence="14" type="ORF">A2720_02000</name>
</gene>
<keyword evidence="6 12" id="KW-0479">Metal-binding</keyword>
<feature type="transmembrane region" description="Helical" evidence="12">
    <location>
        <begin position="12"/>
        <end position="33"/>
    </location>
</feature>
<feature type="transmembrane region" description="Helical" evidence="12">
    <location>
        <begin position="149"/>
        <end position="168"/>
    </location>
</feature>
<protein>
    <recommendedName>
        <fullName evidence="12">Protease HtpX homolog</fullName>
        <ecNumber evidence="12">3.4.24.-</ecNumber>
    </recommendedName>
</protein>
<feature type="binding site" evidence="12">
    <location>
        <position position="145"/>
    </location>
    <ligand>
        <name>Zn(2+)</name>
        <dbReference type="ChEBI" id="CHEBI:29105"/>
        <note>catalytic</note>
    </ligand>
</feature>
<comment type="cofactor">
    <cofactor evidence="12">
        <name>Zn(2+)</name>
        <dbReference type="ChEBI" id="CHEBI:29105"/>
    </cofactor>
    <text evidence="12">Binds 1 zinc ion per subunit.</text>
</comment>
<dbReference type="Gene3D" id="3.30.2010.10">
    <property type="entry name" value="Metalloproteases ('zincins'), catalytic domain"/>
    <property type="match status" value="1"/>
</dbReference>
<dbReference type="InterPro" id="IPR001915">
    <property type="entry name" value="Peptidase_M48"/>
</dbReference>
<evidence type="ECO:0000256" key="12">
    <source>
        <dbReference type="HAMAP-Rule" id="MF_00188"/>
    </source>
</evidence>
<feature type="binding site" evidence="12">
    <location>
        <position position="141"/>
    </location>
    <ligand>
        <name>Zn(2+)</name>
        <dbReference type="ChEBI" id="CHEBI:29105"/>
        <note>catalytic</note>
    </ligand>
</feature>
<keyword evidence="5 12" id="KW-0812">Transmembrane</keyword>
<dbReference type="GO" id="GO:0006508">
    <property type="term" value="P:proteolysis"/>
    <property type="evidence" value="ECO:0007669"/>
    <property type="project" value="UniProtKB-KW"/>
</dbReference>
<evidence type="ECO:0000256" key="1">
    <source>
        <dbReference type="ARBA" id="ARBA00004651"/>
    </source>
</evidence>
<reference evidence="14 15" key="1">
    <citation type="journal article" date="2016" name="Nat. Commun.">
        <title>Thousands of microbial genomes shed light on interconnected biogeochemical processes in an aquifer system.</title>
        <authorList>
            <person name="Anantharaman K."/>
            <person name="Brown C.T."/>
            <person name="Hug L.A."/>
            <person name="Sharon I."/>
            <person name="Castelle C.J."/>
            <person name="Probst A.J."/>
            <person name="Thomas B.C."/>
            <person name="Singh A."/>
            <person name="Wilkins M.J."/>
            <person name="Karaoz U."/>
            <person name="Brodie E.L."/>
            <person name="Williams K.H."/>
            <person name="Hubbard S.S."/>
            <person name="Banfield J.F."/>
        </authorList>
    </citation>
    <scope>NUCLEOTIDE SEQUENCE [LARGE SCALE GENOMIC DNA]</scope>
</reference>
<dbReference type="InterPro" id="IPR022919">
    <property type="entry name" value="Pept_M48_protease_HtpX"/>
</dbReference>
<dbReference type="GO" id="GO:0008270">
    <property type="term" value="F:zinc ion binding"/>
    <property type="evidence" value="ECO:0007669"/>
    <property type="project" value="UniProtKB-UniRule"/>
</dbReference>
<keyword evidence="3 12" id="KW-1003">Cell membrane</keyword>
<feature type="binding site" evidence="12">
    <location>
        <position position="216"/>
    </location>
    <ligand>
        <name>Zn(2+)</name>
        <dbReference type="ChEBI" id="CHEBI:29105"/>
        <note>catalytic</note>
    </ligand>
</feature>
<evidence type="ECO:0000256" key="11">
    <source>
        <dbReference type="ARBA" id="ARBA00023136"/>
    </source>
</evidence>
<dbReference type="HAMAP" id="MF_00188">
    <property type="entry name" value="Pept_M48_protease_HtpX"/>
    <property type="match status" value="1"/>
</dbReference>
<evidence type="ECO:0000256" key="8">
    <source>
        <dbReference type="ARBA" id="ARBA00022833"/>
    </source>
</evidence>
<evidence type="ECO:0000259" key="13">
    <source>
        <dbReference type="Pfam" id="PF01435"/>
    </source>
</evidence>
<evidence type="ECO:0000256" key="5">
    <source>
        <dbReference type="ARBA" id="ARBA00022692"/>
    </source>
</evidence>